<dbReference type="EMBL" id="JARBDR010000376">
    <property type="protein sequence ID" value="KAJ8313356.1"/>
    <property type="molecule type" value="Genomic_DNA"/>
</dbReference>
<protein>
    <submittedName>
        <fullName evidence="1">Uncharacterized protein</fullName>
    </submittedName>
</protein>
<comment type="caution">
    <text evidence="1">The sequence shown here is derived from an EMBL/GenBank/DDBJ whole genome shotgun (WGS) entry which is preliminary data.</text>
</comment>
<organism evidence="1 2">
    <name type="scientific">Tegillarca granosa</name>
    <name type="common">Malaysian cockle</name>
    <name type="synonym">Anadara granosa</name>
    <dbReference type="NCBI Taxonomy" id="220873"/>
    <lineage>
        <taxon>Eukaryota</taxon>
        <taxon>Metazoa</taxon>
        <taxon>Spiralia</taxon>
        <taxon>Lophotrochozoa</taxon>
        <taxon>Mollusca</taxon>
        <taxon>Bivalvia</taxon>
        <taxon>Autobranchia</taxon>
        <taxon>Pteriomorphia</taxon>
        <taxon>Arcoida</taxon>
        <taxon>Arcoidea</taxon>
        <taxon>Arcidae</taxon>
        <taxon>Tegillarca</taxon>
    </lineage>
</organism>
<keyword evidence="2" id="KW-1185">Reference proteome</keyword>
<proteinExistence type="predicted"/>
<sequence length="109" mass="12584">MKIKRIEKSCLRAFWKNNLNTPVTSQNLFDSDTEESEDGFCVVDLAERARRYLEENEGSDINESLYSSDEENRNDIINHILLPIDDPNLYKIIPYVIKGVAVGITVYRT</sequence>
<evidence type="ECO:0000313" key="2">
    <source>
        <dbReference type="Proteomes" id="UP001217089"/>
    </source>
</evidence>
<evidence type="ECO:0000313" key="1">
    <source>
        <dbReference type="EMBL" id="KAJ8313356.1"/>
    </source>
</evidence>
<gene>
    <name evidence="1" type="ORF">KUTeg_009142</name>
</gene>
<reference evidence="1 2" key="1">
    <citation type="submission" date="2022-12" db="EMBL/GenBank/DDBJ databases">
        <title>Chromosome-level genome of Tegillarca granosa.</title>
        <authorList>
            <person name="Kim J."/>
        </authorList>
    </citation>
    <scope>NUCLEOTIDE SEQUENCE [LARGE SCALE GENOMIC DNA]</scope>
    <source>
        <strain evidence="1">Teg-2019</strain>
        <tissue evidence="1">Adductor muscle</tissue>
    </source>
</reference>
<dbReference type="Proteomes" id="UP001217089">
    <property type="component" value="Unassembled WGS sequence"/>
</dbReference>
<accession>A0ABQ9F7J6</accession>
<name>A0ABQ9F7J6_TEGGR</name>